<name>A0A318JAY3_9BURK</name>
<dbReference type="AlphaFoldDB" id="A0A318JAY3"/>
<organism evidence="1 2">
    <name type="scientific">Undibacterium pigrum</name>
    <dbReference type="NCBI Taxonomy" id="401470"/>
    <lineage>
        <taxon>Bacteria</taxon>
        <taxon>Pseudomonadati</taxon>
        <taxon>Pseudomonadota</taxon>
        <taxon>Betaproteobacteria</taxon>
        <taxon>Burkholderiales</taxon>
        <taxon>Oxalobacteraceae</taxon>
        <taxon>Undibacterium</taxon>
    </lineage>
</organism>
<evidence type="ECO:0000313" key="2">
    <source>
        <dbReference type="Proteomes" id="UP000247792"/>
    </source>
</evidence>
<dbReference type="Proteomes" id="UP000247792">
    <property type="component" value="Unassembled WGS sequence"/>
</dbReference>
<sequence>MKMRIKRRHLNFGRMYNHQLAAVLEAAFEEFKSNFSEQGASITDSIDSLQDLGASYRHFKKFALRFAKAH</sequence>
<accession>A0A318JAY3</accession>
<dbReference type="OrthoDB" id="8779621at2"/>
<keyword evidence="2" id="KW-1185">Reference proteome</keyword>
<reference evidence="1 2" key="1">
    <citation type="submission" date="2018-05" db="EMBL/GenBank/DDBJ databases">
        <title>Genomic Encyclopedia of Type Strains, Phase IV (KMG-IV): sequencing the most valuable type-strain genomes for metagenomic binning, comparative biology and taxonomic classification.</title>
        <authorList>
            <person name="Goeker M."/>
        </authorList>
    </citation>
    <scope>NUCLEOTIDE SEQUENCE [LARGE SCALE GENOMIC DNA]</scope>
    <source>
        <strain evidence="1 2">DSM 19792</strain>
    </source>
</reference>
<proteinExistence type="predicted"/>
<comment type="caution">
    <text evidence="1">The sequence shown here is derived from an EMBL/GenBank/DDBJ whole genome shotgun (WGS) entry which is preliminary data.</text>
</comment>
<evidence type="ECO:0000313" key="1">
    <source>
        <dbReference type="EMBL" id="PXX43823.1"/>
    </source>
</evidence>
<gene>
    <name evidence="1" type="ORF">DFR42_10391</name>
</gene>
<dbReference type="RefSeq" id="WP_110255104.1">
    <property type="nucleotide sequence ID" value="NZ_QJKB01000003.1"/>
</dbReference>
<dbReference type="EMBL" id="QJKB01000003">
    <property type="protein sequence ID" value="PXX43823.1"/>
    <property type="molecule type" value="Genomic_DNA"/>
</dbReference>
<protein>
    <submittedName>
        <fullName evidence="1">Uncharacterized protein</fullName>
    </submittedName>
</protein>